<dbReference type="STRING" id="1797579.A2996_00380"/>
<feature type="transmembrane region" description="Helical" evidence="1">
    <location>
        <begin position="29"/>
        <end position="56"/>
    </location>
</feature>
<reference evidence="2 3" key="1">
    <citation type="journal article" date="2016" name="Nat. Commun.">
        <title>Thousands of microbial genomes shed light on interconnected biogeochemical processes in an aquifer system.</title>
        <authorList>
            <person name="Anantharaman K."/>
            <person name="Brown C.T."/>
            <person name="Hug L.A."/>
            <person name="Sharon I."/>
            <person name="Castelle C.J."/>
            <person name="Probst A.J."/>
            <person name="Thomas B.C."/>
            <person name="Singh A."/>
            <person name="Wilkins M.J."/>
            <person name="Karaoz U."/>
            <person name="Brodie E.L."/>
            <person name="Williams K.H."/>
            <person name="Hubbard S.S."/>
            <person name="Banfield J.F."/>
        </authorList>
    </citation>
    <scope>NUCLEOTIDE SEQUENCE [LARGE SCALE GENOMIC DNA]</scope>
</reference>
<keyword evidence="1" id="KW-0472">Membrane</keyword>
<evidence type="ECO:0000256" key="1">
    <source>
        <dbReference type="SAM" id="Phobius"/>
    </source>
</evidence>
<dbReference type="AlphaFoldDB" id="A0A1F5EM91"/>
<accession>A0A1F5EM91</accession>
<keyword evidence="1" id="KW-0812">Transmembrane</keyword>
<sequence length="67" mass="7931">MDQELKNKIEELEKKIEAVYHSVEKIRKYFLLIFWVTLITFVLPLIALAFIIPMFMSSYMGSFEGLI</sequence>
<comment type="caution">
    <text evidence="2">The sequence shown here is derived from an EMBL/GenBank/DDBJ whole genome shotgun (WGS) entry which is preliminary data.</text>
</comment>
<gene>
    <name evidence="2" type="ORF">A2996_00380</name>
</gene>
<evidence type="ECO:0000313" key="2">
    <source>
        <dbReference type="EMBL" id="OGD68354.1"/>
    </source>
</evidence>
<evidence type="ECO:0000313" key="3">
    <source>
        <dbReference type="Proteomes" id="UP000176865"/>
    </source>
</evidence>
<dbReference type="Proteomes" id="UP000176865">
    <property type="component" value="Unassembled WGS sequence"/>
</dbReference>
<keyword evidence="1" id="KW-1133">Transmembrane helix</keyword>
<name>A0A1F5EM91_9BACT</name>
<dbReference type="EMBL" id="MFAB01000029">
    <property type="protein sequence ID" value="OGD68354.1"/>
    <property type="molecule type" value="Genomic_DNA"/>
</dbReference>
<proteinExistence type="predicted"/>
<organism evidence="2 3">
    <name type="scientific">Candidatus Campbellbacteria bacterium RIFCSPLOWO2_01_FULL_34_15</name>
    <dbReference type="NCBI Taxonomy" id="1797579"/>
    <lineage>
        <taxon>Bacteria</taxon>
        <taxon>Candidatus Campbelliibacteriota</taxon>
    </lineage>
</organism>
<protein>
    <submittedName>
        <fullName evidence="2">Uncharacterized protein</fullName>
    </submittedName>
</protein>